<sequence>MDDLLLLPPDYSPFQASFSADGHHQYPGLEFLSCDAADLDKLLGNDDMPDNRRDDEVPQDTGASLPPPPAALPVAERRRPGRKPGSSSSSRAAGTTAINHVQAERQRRDRLNRLFCDLRAAVPTVTRMDKASLLVDYITMLRGRIEQLEAEARRTTAASHSQHALLIGGSSSGQELEVRMHGGDDAATLRLTTAARLMAALGALDLPVQHASMCRVGGVTVQDVVVDVPAVGLRGEDCLRTALLHKLLQ</sequence>
<accession>A0A921ULL2</accession>
<dbReference type="Proteomes" id="UP000807115">
    <property type="component" value="Chromosome 3"/>
</dbReference>
<name>A0A921ULL2_SORBI</name>
<reference evidence="7" key="1">
    <citation type="journal article" date="2019" name="BMC Genomics">
        <title>A new reference genome for Sorghum bicolor reveals high levels of sequence similarity between sweet and grain genotypes: implications for the genetics of sugar metabolism.</title>
        <authorList>
            <person name="Cooper E.A."/>
            <person name="Brenton Z.W."/>
            <person name="Flinn B.S."/>
            <person name="Jenkins J."/>
            <person name="Shu S."/>
            <person name="Flowers D."/>
            <person name="Luo F."/>
            <person name="Wang Y."/>
            <person name="Xia P."/>
            <person name="Barry K."/>
            <person name="Daum C."/>
            <person name="Lipzen A."/>
            <person name="Yoshinaga Y."/>
            <person name="Schmutz J."/>
            <person name="Saski C."/>
            <person name="Vermerris W."/>
            <person name="Kresovich S."/>
        </authorList>
    </citation>
    <scope>NUCLEOTIDE SEQUENCE</scope>
</reference>
<keyword evidence="3 4" id="KW-0804">Transcription</keyword>
<evidence type="ECO:0000256" key="1">
    <source>
        <dbReference type="ARBA" id="ARBA00005510"/>
    </source>
</evidence>
<evidence type="ECO:0000256" key="3">
    <source>
        <dbReference type="ARBA" id="ARBA00023163"/>
    </source>
</evidence>
<gene>
    <name evidence="7" type="ORF">BDA96_03G080900</name>
</gene>
<comment type="subcellular location">
    <subcellularLocation>
        <location evidence="4">Nucleus</location>
    </subcellularLocation>
</comment>
<comment type="caution">
    <text evidence="7">The sequence shown here is derived from an EMBL/GenBank/DDBJ whole genome shotgun (WGS) entry which is preliminary data.</text>
</comment>
<keyword evidence="2 4" id="KW-0805">Transcription regulation</keyword>
<feature type="region of interest" description="Disordered" evidence="5">
    <location>
        <begin position="43"/>
        <end position="105"/>
    </location>
</feature>
<dbReference type="SMART" id="SM00353">
    <property type="entry name" value="HLH"/>
    <property type="match status" value="1"/>
</dbReference>
<organism evidence="7 8">
    <name type="scientific">Sorghum bicolor</name>
    <name type="common">Sorghum</name>
    <name type="synonym">Sorghum vulgare</name>
    <dbReference type="NCBI Taxonomy" id="4558"/>
    <lineage>
        <taxon>Eukaryota</taxon>
        <taxon>Viridiplantae</taxon>
        <taxon>Streptophyta</taxon>
        <taxon>Embryophyta</taxon>
        <taxon>Tracheophyta</taxon>
        <taxon>Spermatophyta</taxon>
        <taxon>Magnoliopsida</taxon>
        <taxon>Liliopsida</taxon>
        <taxon>Poales</taxon>
        <taxon>Poaceae</taxon>
        <taxon>PACMAD clade</taxon>
        <taxon>Panicoideae</taxon>
        <taxon>Andropogonodae</taxon>
        <taxon>Andropogoneae</taxon>
        <taxon>Sorghinae</taxon>
        <taxon>Sorghum</taxon>
    </lineage>
</organism>
<dbReference type="InterPro" id="IPR036638">
    <property type="entry name" value="HLH_DNA-bd_sf"/>
</dbReference>
<feature type="domain" description="BHLH" evidence="6">
    <location>
        <begin position="95"/>
        <end position="144"/>
    </location>
</feature>
<reference evidence="7" key="2">
    <citation type="submission" date="2020-10" db="EMBL/GenBank/DDBJ databases">
        <authorList>
            <person name="Cooper E.A."/>
            <person name="Brenton Z.W."/>
            <person name="Flinn B.S."/>
            <person name="Jenkins J."/>
            <person name="Shu S."/>
            <person name="Flowers D."/>
            <person name="Luo F."/>
            <person name="Wang Y."/>
            <person name="Xia P."/>
            <person name="Barry K."/>
            <person name="Daum C."/>
            <person name="Lipzen A."/>
            <person name="Yoshinaga Y."/>
            <person name="Schmutz J."/>
            <person name="Saski C."/>
            <person name="Vermerris W."/>
            <person name="Kresovich S."/>
        </authorList>
    </citation>
    <scope>NUCLEOTIDE SEQUENCE</scope>
</reference>
<evidence type="ECO:0000256" key="2">
    <source>
        <dbReference type="ARBA" id="ARBA00023015"/>
    </source>
</evidence>
<dbReference type="PROSITE" id="PS50888">
    <property type="entry name" value="BHLH"/>
    <property type="match status" value="1"/>
</dbReference>
<evidence type="ECO:0000313" key="7">
    <source>
        <dbReference type="EMBL" id="KAG0536638.1"/>
    </source>
</evidence>
<dbReference type="SUPFAM" id="SSF47459">
    <property type="entry name" value="HLH, helix-loop-helix DNA-binding domain"/>
    <property type="match status" value="1"/>
</dbReference>
<dbReference type="Gene3D" id="4.10.280.10">
    <property type="entry name" value="Helix-loop-helix DNA-binding domain"/>
    <property type="match status" value="1"/>
</dbReference>
<dbReference type="EMBL" id="CM027682">
    <property type="protein sequence ID" value="KAG0536638.1"/>
    <property type="molecule type" value="Genomic_DNA"/>
</dbReference>
<feature type="compositionally biased region" description="Basic and acidic residues" evidence="5">
    <location>
        <begin position="43"/>
        <end position="56"/>
    </location>
</feature>
<evidence type="ECO:0000313" key="8">
    <source>
        <dbReference type="Proteomes" id="UP000807115"/>
    </source>
</evidence>
<keyword evidence="4" id="KW-0539">Nucleus</keyword>
<dbReference type="GO" id="GO:0005634">
    <property type="term" value="C:nucleus"/>
    <property type="evidence" value="ECO:0007669"/>
    <property type="project" value="UniProtKB-SubCell"/>
</dbReference>
<comment type="similarity">
    <text evidence="1">Belongs to the bHLH protein family.</text>
</comment>
<dbReference type="GO" id="GO:0003700">
    <property type="term" value="F:DNA-binding transcription factor activity"/>
    <property type="evidence" value="ECO:0007669"/>
    <property type="project" value="InterPro"/>
</dbReference>
<dbReference type="GO" id="GO:0046983">
    <property type="term" value="F:protein dimerization activity"/>
    <property type="evidence" value="ECO:0007669"/>
    <property type="project" value="InterPro"/>
</dbReference>
<evidence type="ECO:0000256" key="4">
    <source>
        <dbReference type="RuleBase" id="RU369104"/>
    </source>
</evidence>
<dbReference type="InterPro" id="IPR045084">
    <property type="entry name" value="AIB/MYC-like"/>
</dbReference>
<dbReference type="InterPro" id="IPR011598">
    <property type="entry name" value="bHLH_dom"/>
</dbReference>
<dbReference type="PANTHER" id="PTHR11514:SF129">
    <property type="entry name" value="TRANSCRIPTION FACTOR"/>
    <property type="match status" value="1"/>
</dbReference>
<dbReference type="Pfam" id="PF00010">
    <property type="entry name" value="HLH"/>
    <property type="match status" value="1"/>
</dbReference>
<proteinExistence type="inferred from homology"/>
<dbReference type="AlphaFoldDB" id="A0A921ULL2"/>
<dbReference type="PANTHER" id="PTHR11514">
    <property type="entry name" value="MYC"/>
    <property type="match status" value="1"/>
</dbReference>
<protein>
    <recommendedName>
        <fullName evidence="4">Transcription factor</fullName>
        <shortName evidence="4">bHLH transcription factor</shortName>
    </recommendedName>
    <alternativeName>
        <fullName evidence="4">Basic helix-loop-helix protein</fullName>
    </alternativeName>
</protein>
<evidence type="ECO:0000256" key="5">
    <source>
        <dbReference type="SAM" id="MobiDB-lite"/>
    </source>
</evidence>
<evidence type="ECO:0000259" key="6">
    <source>
        <dbReference type="PROSITE" id="PS50888"/>
    </source>
</evidence>